<reference evidence="1 2" key="1">
    <citation type="submission" date="2020-04" db="EMBL/GenBank/DDBJ databases">
        <authorList>
            <person name="Depoorter E."/>
        </authorList>
    </citation>
    <scope>NUCLEOTIDE SEQUENCE [LARGE SCALE GENOMIC DNA]</scope>
    <source>
        <strain evidence="1 2">BCC0217</strain>
    </source>
</reference>
<dbReference type="EMBL" id="CABWIL020000060">
    <property type="protein sequence ID" value="CAB3975263.1"/>
    <property type="molecule type" value="Genomic_DNA"/>
</dbReference>
<gene>
    <name evidence="1" type="ORF">BLA3211_08402</name>
</gene>
<name>A0A6J5JTF4_9BURK</name>
<proteinExistence type="predicted"/>
<accession>A0A6J5JTF4</accession>
<protein>
    <submittedName>
        <fullName evidence="1">Uncharacterized protein</fullName>
    </submittedName>
</protein>
<organism evidence="1 2">
    <name type="scientific">Burkholderia aenigmatica</name>
    <dbReference type="NCBI Taxonomy" id="2015348"/>
    <lineage>
        <taxon>Bacteria</taxon>
        <taxon>Pseudomonadati</taxon>
        <taxon>Pseudomonadota</taxon>
        <taxon>Betaproteobacteria</taxon>
        <taxon>Burkholderiales</taxon>
        <taxon>Burkholderiaceae</taxon>
        <taxon>Burkholderia</taxon>
        <taxon>Burkholderia cepacia complex</taxon>
    </lineage>
</organism>
<sequence length="217" mass="23933">MEAVFSLNADSLIAVGSLSKLKKFQASKLAKGLSADFPMLCCPIAAEDAHFISSGATRCGMGFGTILAFGSPLMTMRLQLNGTQIYWLADLTDPEVWAAYDKWKRAGRVPISLDFDEGSQQECIFCVPEISRQRSDLEPLRVHAGKPLTDYVWKTMVTLAASGLLQRQAASDLSDVRLERVLVNLLVTKRLEPFVKGRLNDTKPQITVPSFGLPREI</sequence>
<dbReference type="Proteomes" id="UP000494301">
    <property type="component" value="Unassembled WGS sequence"/>
</dbReference>
<evidence type="ECO:0000313" key="2">
    <source>
        <dbReference type="Proteomes" id="UP000494301"/>
    </source>
</evidence>
<evidence type="ECO:0000313" key="1">
    <source>
        <dbReference type="EMBL" id="CAB3975263.1"/>
    </source>
</evidence>
<dbReference type="RefSeq" id="WP_175223661.1">
    <property type="nucleotide sequence ID" value="NZ_CABWIL020000060.1"/>
</dbReference>
<dbReference type="AlphaFoldDB" id="A0A6J5JTF4"/>